<dbReference type="EMBL" id="PYHP01000022">
    <property type="protein sequence ID" value="PUA39397.1"/>
    <property type="molecule type" value="Genomic_DNA"/>
</dbReference>
<evidence type="ECO:0000259" key="2">
    <source>
        <dbReference type="Pfam" id="PF04717"/>
    </source>
</evidence>
<dbReference type="InterPro" id="IPR006531">
    <property type="entry name" value="Gp5/Vgr_OB"/>
</dbReference>
<dbReference type="Gene3D" id="3.55.50.10">
    <property type="entry name" value="Baseplate protein-like domains"/>
    <property type="match status" value="1"/>
</dbReference>
<dbReference type="Gene3D" id="2.30.110.50">
    <property type="match status" value="1"/>
</dbReference>
<dbReference type="AlphaFoldDB" id="A0A2T6G5F1"/>
<accession>A0A2T6G5F1</accession>
<gene>
    <name evidence="3" type="ORF">C8Z91_08180</name>
</gene>
<feature type="domain" description="Gp5/Type VI secretion system Vgr protein OB-fold" evidence="2">
    <location>
        <begin position="296"/>
        <end position="365"/>
    </location>
</feature>
<evidence type="ECO:0000256" key="1">
    <source>
        <dbReference type="SAM" id="MobiDB-lite"/>
    </source>
</evidence>
<reference evidence="3 4" key="1">
    <citation type="submission" date="2018-03" db="EMBL/GenBank/DDBJ databases">
        <title>Genome sequence of Paenibacillus elgii strain AC13 an antimicrobial compound producing bacteria.</title>
        <authorList>
            <person name="Kurokawa A.S."/>
            <person name="Araujo J.F."/>
            <person name="Costa R.A."/>
            <person name="Ortega D.B."/>
            <person name="Pires A.S."/>
            <person name="Pappas G.J.Jr."/>
            <person name="Franco O.L."/>
            <person name="Barreto C."/>
            <person name="Magalhaes B.S."/>
            <person name="Kruger R.H."/>
        </authorList>
    </citation>
    <scope>NUCLEOTIDE SEQUENCE [LARGE SCALE GENOMIC DNA]</scope>
    <source>
        <strain evidence="3 4">AC13</strain>
    </source>
</reference>
<name>A0A2T6G5F1_9BACL</name>
<dbReference type="Proteomes" id="UP000244184">
    <property type="component" value="Unassembled WGS sequence"/>
</dbReference>
<dbReference type="SUPFAM" id="SSF69279">
    <property type="entry name" value="Phage tail proteins"/>
    <property type="match status" value="1"/>
</dbReference>
<organism evidence="3 4">
    <name type="scientific">Paenibacillus elgii</name>
    <dbReference type="NCBI Taxonomy" id="189691"/>
    <lineage>
        <taxon>Bacteria</taxon>
        <taxon>Bacillati</taxon>
        <taxon>Bacillota</taxon>
        <taxon>Bacilli</taxon>
        <taxon>Bacillales</taxon>
        <taxon>Paenibacillaceae</taxon>
        <taxon>Paenibacillus</taxon>
    </lineage>
</organism>
<comment type="caution">
    <text evidence="3">The sequence shown here is derived from an EMBL/GenBank/DDBJ whole genome shotgun (WGS) entry which is preliminary data.</text>
</comment>
<evidence type="ECO:0000313" key="4">
    <source>
        <dbReference type="Proteomes" id="UP000244184"/>
    </source>
</evidence>
<sequence>MVMQMNAVTYGDLKITAPYDIVALLDFKLFKKVGGHGEVYLKAVVSDDHQKKYPDLAQYREHIEVFQMDGEEEVRCLFKGTVTELEIRFSSGNYHMIVKGLSHSYQMDKAVRSRSFQNQDMTYTELIREVIGEYPQSDFIDLAAGSRTLDEFMMQYRETDWQFLGRVASRFYTGLVADVTSDKPRFWFGSSRGELKGTLKGSNYLTGRHAAESGKAIANARWGDENEREFLYYEVESDQYFEIGDVVLFRNKALVIERATVSIKRQVLKYDYVLIPESGLKRSRAFNPHLPGTSLEGKVIEVKDENVRVHLNIDPKQNKDTACWFPYPTNYTSDNGVGWHCMPELGDAVHLYFPSREEKDAVVSHSLRKHLRGGDKISDPHTKRLRTRGSKEARFAPKETVMTSKGDNFFVKLNEETGVELYSKGSIVFAAGEDLVMHGKRLEIMAAKEISVSSKTSHIRLDGENHIKGSRVLTTPLPDEEVAAYASLQQEMNGGSNYPGWAQPLLLKYKADYYRAKAAGDEEGMKAAAANAKKIRDKIDEIHAMPPWAQEQMNENTEKWYEAHAAGNKAEQDYYHGAANSLRDKVQMIALIRNSSAESYKDANRLEELTRRYADAKNKLTTEDPASISKSADEIRSKYGVSHRAARESLNLLAKKFPNDFKYNLEVKDEWDSSLNNALYDFSVKYGLAGKVHTKELLEAYAYQVAHGILPWPKPQEKSGGGSPPAAKPSPGNDQANEKKPSSTTDVKKDNNGQQIVADHRIASYVTDHKELRDNQKTALERINSYYSDQVIQAALKKNPDTPLVFFFEGVGNHGGTDGRHGALGGVVKGGEVIATFQNTSTLPTYGNQKGIATVKAGVYEFVSGLHRNEYPALRVRDGAGVPATYPNDPNKTTAVGINVHMGFSSGPSSEGCLTIQSDDYTRFLKAVGVLNQNAPNYVQTDYHKSGKNVPSNIPYNKLKGIVIIDRKG</sequence>
<protein>
    <recommendedName>
        <fullName evidence="2">Gp5/Type VI secretion system Vgr protein OB-fold domain-containing protein</fullName>
    </recommendedName>
</protein>
<feature type="compositionally biased region" description="Basic and acidic residues" evidence="1">
    <location>
        <begin position="736"/>
        <end position="751"/>
    </location>
</feature>
<proteinExistence type="predicted"/>
<feature type="region of interest" description="Disordered" evidence="1">
    <location>
        <begin position="713"/>
        <end position="760"/>
    </location>
</feature>
<evidence type="ECO:0000313" key="3">
    <source>
        <dbReference type="EMBL" id="PUA39397.1"/>
    </source>
</evidence>
<dbReference type="Pfam" id="PF04717">
    <property type="entry name" value="Phage_base_V"/>
    <property type="match status" value="1"/>
</dbReference>